<reference evidence="2" key="1">
    <citation type="journal article" date="2019" name="Int. J. Syst. Evol. Microbiol.">
        <title>The Global Catalogue of Microorganisms (GCM) 10K type strain sequencing project: providing services to taxonomists for standard genome sequencing and annotation.</title>
        <authorList>
            <consortium name="The Broad Institute Genomics Platform"/>
            <consortium name="The Broad Institute Genome Sequencing Center for Infectious Disease"/>
            <person name="Wu L."/>
            <person name="Ma J."/>
        </authorList>
    </citation>
    <scope>NUCLEOTIDE SEQUENCE [LARGE SCALE GENOMIC DNA]</scope>
    <source>
        <strain evidence="2">CGMCC 1.15407</strain>
    </source>
</reference>
<evidence type="ECO:0000313" key="1">
    <source>
        <dbReference type="EMBL" id="GGF50854.1"/>
    </source>
</evidence>
<organism evidence="1 2">
    <name type="scientific">Echinicola rosea</name>
    <dbReference type="NCBI Taxonomy" id="1807691"/>
    <lineage>
        <taxon>Bacteria</taxon>
        <taxon>Pseudomonadati</taxon>
        <taxon>Bacteroidota</taxon>
        <taxon>Cytophagia</taxon>
        <taxon>Cytophagales</taxon>
        <taxon>Cyclobacteriaceae</taxon>
        <taxon>Echinicola</taxon>
    </lineage>
</organism>
<accession>A0ABQ1VDA0</accession>
<gene>
    <name evidence="1" type="ORF">GCM10011339_44250</name>
</gene>
<keyword evidence="2" id="KW-1185">Reference proteome</keyword>
<proteinExistence type="predicted"/>
<evidence type="ECO:0000313" key="2">
    <source>
        <dbReference type="Proteomes" id="UP000647339"/>
    </source>
</evidence>
<dbReference type="EMBL" id="BMIU01000036">
    <property type="protein sequence ID" value="GGF50854.1"/>
    <property type="molecule type" value="Genomic_DNA"/>
</dbReference>
<name>A0ABQ1VDA0_9BACT</name>
<sequence>MVTMKKCILKFSLTQSIIRTPRTARTPRTVRILRGGNDVQKHANEFNSKIKVRFLKFVYLKAGRFTAFYIKKKKYHSKI</sequence>
<protein>
    <submittedName>
        <fullName evidence="1">Uncharacterized protein</fullName>
    </submittedName>
</protein>
<dbReference type="Proteomes" id="UP000647339">
    <property type="component" value="Unassembled WGS sequence"/>
</dbReference>
<comment type="caution">
    <text evidence="1">The sequence shown here is derived from an EMBL/GenBank/DDBJ whole genome shotgun (WGS) entry which is preliminary data.</text>
</comment>